<keyword evidence="9" id="KW-1185">Reference proteome</keyword>
<protein>
    <recommendedName>
        <fullName evidence="4">Alanine racemase</fullName>
        <ecNumber evidence="4">5.1.1.1</ecNumber>
    </recommendedName>
</protein>
<feature type="domain" description="Alanine racemase C-terminal" evidence="7">
    <location>
        <begin position="240"/>
        <end position="368"/>
    </location>
</feature>
<organism evidence="8 9">
    <name type="scientific">Vulcanimicrobium alpinum</name>
    <dbReference type="NCBI Taxonomy" id="3016050"/>
    <lineage>
        <taxon>Bacteria</taxon>
        <taxon>Bacillati</taxon>
        <taxon>Vulcanimicrobiota</taxon>
        <taxon>Vulcanimicrobiia</taxon>
        <taxon>Vulcanimicrobiales</taxon>
        <taxon>Vulcanimicrobiaceae</taxon>
        <taxon>Vulcanimicrobium</taxon>
    </lineage>
</organism>
<accession>A0AAN1XYV4</accession>
<dbReference type="SMART" id="SM01005">
    <property type="entry name" value="Ala_racemase_C"/>
    <property type="match status" value="1"/>
</dbReference>
<evidence type="ECO:0000313" key="9">
    <source>
        <dbReference type="Proteomes" id="UP001317532"/>
    </source>
</evidence>
<dbReference type="Gene3D" id="3.20.20.10">
    <property type="entry name" value="Alanine racemase"/>
    <property type="match status" value="1"/>
</dbReference>
<dbReference type="HAMAP" id="MF_01201">
    <property type="entry name" value="Ala_racemase"/>
    <property type="match status" value="1"/>
</dbReference>
<evidence type="ECO:0000259" key="7">
    <source>
        <dbReference type="SMART" id="SM01005"/>
    </source>
</evidence>
<dbReference type="KEGG" id="vab:WPS_31840"/>
<dbReference type="NCBIfam" id="TIGR00492">
    <property type="entry name" value="alr"/>
    <property type="match status" value="1"/>
</dbReference>
<feature type="active site" description="Proton acceptor; specific for D-alanine" evidence="4">
    <location>
        <position position="33"/>
    </location>
</feature>
<keyword evidence="2 4" id="KW-0663">Pyridoxal phosphate</keyword>
<reference evidence="8 9" key="1">
    <citation type="journal article" date="2022" name="ISME Commun">
        <title>Vulcanimicrobium alpinus gen. nov. sp. nov., the first cultivated representative of the candidate phylum 'Eremiobacterota', is a metabolically versatile aerobic anoxygenic phototroph.</title>
        <authorList>
            <person name="Yabe S."/>
            <person name="Muto K."/>
            <person name="Abe K."/>
            <person name="Yokota A."/>
            <person name="Staudigel H."/>
            <person name="Tebo B.M."/>
        </authorList>
    </citation>
    <scope>NUCLEOTIDE SEQUENCE [LARGE SCALE GENOMIC DNA]</scope>
    <source>
        <strain evidence="8 9">WC8-2</strain>
    </source>
</reference>
<comment type="cofactor">
    <cofactor evidence="1 4 5">
        <name>pyridoxal 5'-phosphate</name>
        <dbReference type="ChEBI" id="CHEBI:597326"/>
    </cofactor>
</comment>
<name>A0AAN1XYV4_UNVUL</name>
<feature type="binding site" evidence="4 6">
    <location>
        <position position="131"/>
    </location>
    <ligand>
        <name>substrate</name>
    </ligand>
</feature>
<feature type="modified residue" description="N6-(pyridoxal phosphate)lysine" evidence="4 5">
    <location>
        <position position="33"/>
    </location>
</feature>
<dbReference type="PANTHER" id="PTHR30511">
    <property type="entry name" value="ALANINE RACEMASE"/>
    <property type="match status" value="1"/>
</dbReference>
<comment type="pathway">
    <text evidence="4">Amino-acid biosynthesis; D-alanine biosynthesis; D-alanine from L-alanine: step 1/1.</text>
</comment>
<evidence type="ECO:0000256" key="1">
    <source>
        <dbReference type="ARBA" id="ARBA00001933"/>
    </source>
</evidence>
<dbReference type="GO" id="GO:0030170">
    <property type="term" value="F:pyridoxal phosphate binding"/>
    <property type="evidence" value="ECO:0007669"/>
    <property type="project" value="UniProtKB-UniRule"/>
</dbReference>
<dbReference type="GO" id="GO:0030632">
    <property type="term" value="P:D-alanine biosynthetic process"/>
    <property type="evidence" value="ECO:0007669"/>
    <property type="project" value="UniProtKB-UniRule"/>
</dbReference>
<dbReference type="EMBL" id="AP025523">
    <property type="protein sequence ID" value="BDE07908.1"/>
    <property type="molecule type" value="Genomic_DNA"/>
</dbReference>
<dbReference type="PROSITE" id="PS00395">
    <property type="entry name" value="ALANINE_RACEMASE"/>
    <property type="match status" value="1"/>
</dbReference>
<dbReference type="Gene3D" id="2.40.37.10">
    <property type="entry name" value="Lyase, Ornithine Decarboxylase, Chain A, domain 1"/>
    <property type="match status" value="1"/>
</dbReference>
<dbReference type="CDD" id="cd00430">
    <property type="entry name" value="PLPDE_III_AR"/>
    <property type="match status" value="1"/>
</dbReference>
<dbReference type="InterPro" id="IPR009006">
    <property type="entry name" value="Ala_racemase/Decarboxylase_C"/>
</dbReference>
<dbReference type="Pfam" id="PF01168">
    <property type="entry name" value="Ala_racemase_N"/>
    <property type="match status" value="1"/>
</dbReference>
<comment type="catalytic activity">
    <reaction evidence="4">
        <text>L-alanine = D-alanine</text>
        <dbReference type="Rhea" id="RHEA:20249"/>
        <dbReference type="ChEBI" id="CHEBI:57416"/>
        <dbReference type="ChEBI" id="CHEBI:57972"/>
        <dbReference type="EC" id="5.1.1.1"/>
    </reaction>
</comment>
<evidence type="ECO:0000256" key="5">
    <source>
        <dbReference type="PIRSR" id="PIRSR600821-50"/>
    </source>
</evidence>
<keyword evidence="3 4" id="KW-0413">Isomerase</keyword>
<dbReference type="InterPro" id="IPR001608">
    <property type="entry name" value="Ala_racemase_N"/>
</dbReference>
<dbReference type="Pfam" id="PF00842">
    <property type="entry name" value="Ala_racemase_C"/>
    <property type="match status" value="1"/>
</dbReference>
<dbReference type="SUPFAM" id="SSF51419">
    <property type="entry name" value="PLP-binding barrel"/>
    <property type="match status" value="1"/>
</dbReference>
<feature type="binding site" evidence="4 6">
    <location>
        <position position="309"/>
    </location>
    <ligand>
        <name>substrate</name>
    </ligand>
</feature>
<gene>
    <name evidence="8" type="ORF">WPS_31840</name>
</gene>
<comment type="function">
    <text evidence="4">Catalyzes the interconversion of L-alanine and D-alanine. May also act on other amino acids.</text>
</comment>
<dbReference type="SUPFAM" id="SSF50621">
    <property type="entry name" value="Alanine racemase C-terminal domain-like"/>
    <property type="match status" value="1"/>
</dbReference>
<comment type="similarity">
    <text evidence="4">Belongs to the alanine racemase family.</text>
</comment>
<dbReference type="GO" id="GO:0005829">
    <property type="term" value="C:cytosol"/>
    <property type="evidence" value="ECO:0007669"/>
    <property type="project" value="TreeGrafter"/>
</dbReference>
<dbReference type="InterPro" id="IPR029066">
    <property type="entry name" value="PLP-binding_barrel"/>
</dbReference>
<dbReference type="Proteomes" id="UP001317532">
    <property type="component" value="Chromosome"/>
</dbReference>
<proteinExistence type="inferred from homology"/>
<dbReference type="InterPro" id="IPR011079">
    <property type="entry name" value="Ala_racemase_C"/>
</dbReference>
<dbReference type="EC" id="5.1.1.1" evidence="4"/>
<feature type="active site" description="Proton acceptor; specific for L-alanine" evidence="4">
    <location>
        <position position="261"/>
    </location>
</feature>
<dbReference type="InterPro" id="IPR000821">
    <property type="entry name" value="Ala_racemase"/>
</dbReference>
<evidence type="ECO:0000256" key="6">
    <source>
        <dbReference type="PIRSR" id="PIRSR600821-52"/>
    </source>
</evidence>
<sequence>MIAHAAVDLGAIARNAATLAELVAPARVAAVVKANAYGHGLVEVARALARTCARLCVYSLEEAIVLREAEIDAPIHVLGPVPPGDLDAAHAADVALTLWDRGLYARQVASVARRRGRRFTIHAKVDTGVVRLGLDAGDAPDALQRYAATPEFALAGAFTHLAAAEELDSSFTDEQLARFLAATRELGPGVERHAAATAAAMLWPRTRLDTVRIGIGLYGIWPSVETEALMRVRGVELAPALTWRTRIAAMHEIDAGTTVGYGRTWQAPRRSRIATLPIGYAEGLPRAAGNAAHVLVRGARVALVGRVCMNMAFADVTGVAGAAPGDDVTLIGRDGREEILAADLAAACGTIGYELVARLPAHVPRTYAAPVS</sequence>
<dbReference type="PRINTS" id="PR00992">
    <property type="entry name" value="ALARACEMASE"/>
</dbReference>
<evidence type="ECO:0000256" key="2">
    <source>
        <dbReference type="ARBA" id="ARBA00022898"/>
    </source>
</evidence>
<dbReference type="FunFam" id="3.20.20.10:FF:000002">
    <property type="entry name" value="Alanine racemase"/>
    <property type="match status" value="1"/>
</dbReference>
<dbReference type="PANTHER" id="PTHR30511:SF0">
    <property type="entry name" value="ALANINE RACEMASE, CATABOLIC-RELATED"/>
    <property type="match status" value="1"/>
</dbReference>
<dbReference type="GO" id="GO:0008784">
    <property type="term" value="F:alanine racemase activity"/>
    <property type="evidence" value="ECO:0007669"/>
    <property type="project" value="UniProtKB-UniRule"/>
</dbReference>
<evidence type="ECO:0000256" key="4">
    <source>
        <dbReference type="HAMAP-Rule" id="MF_01201"/>
    </source>
</evidence>
<evidence type="ECO:0000256" key="3">
    <source>
        <dbReference type="ARBA" id="ARBA00023235"/>
    </source>
</evidence>
<dbReference type="InterPro" id="IPR020622">
    <property type="entry name" value="Ala_racemase_pyridoxalP-BS"/>
</dbReference>
<dbReference type="AlphaFoldDB" id="A0AAN1XYV4"/>
<dbReference type="RefSeq" id="WP_317995472.1">
    <property type="nucleotide sequence ID" value="NZ_AP025523.1"/>
</dbReference>
<evidence type="ECO:0000313" key="8">
    <source>
        <dbReference type="EMBL" id="BDE07908.1"/>
    </source>
</evidence>